<protein>
    <recommendedName>
        <fullName evidence="2">Bacterial type II secretion system protein E domain-containing protein</fullName>
    </recommendedName>
</protein>
<dbReference type="SUPFAM" id="SSF52540">
    <property type="entry name" value="P-loop containing nucleoside triphosphate hydrolases"/>
    <property type="match status" value="1"/>
</dbReference>
<dbReference type="InterPro" id="IPR027417">
    <property type="entry name" value="P-loop_NTPase"/>
</dbReference>
<dbReference type="GO" id="GO:0016887">
    <property type="term" value="F:ATP hydrolysis activity"/>
    <property type="evidence" value="ECO:0007669"/>
    <property type="project" value="InterPro"/>
</dbReference>
<dbReference type="InterPro" id="IPR050921">
    <property type="entry name" value="T4SS_GSP_E_ATPase"/>
</dbReference>
<accession>A0A212KX81</accession>
<evidence type="ECO:0000259" key="2">
    <source>
        <dbReference type="Pfam" id="PF00437"/>
    </source>
</evidence>
<name>A0A212KX81_9BACT</name>
<sequence length="383" mass="42302">MSNAPAGLFPSEPPLRWEHADINALLIWATREGMSDLLLCSGSPAWMRLHGAWRIVSSRPITADELLLALERLTKNNSVAAMIKSGQRDYDFAYQVEERRGLRRRYRGNATPVADGYSTGVKVVFRALPLMPPTLDELHVESAILEHAIPDNGLVLVTGVMGSGKSTFLAAILRHIIEQGGRNVTTYEAPIEFDFLNLPQQGGPVSQSTIPEHLQSFQTATRNSTRSAPDVVLIGESRDPETLRGMIESAEIGVAAYSTVHTRSVPETLSRIINVFPVEERLQVSATLLSCLRLVVSQRLLPLPDGKGRTALREYLAFTPEIREELLETPPERLIRTCETLIAQHGQRIQDAAEIAYAAGKIARDKYLAILAERKNPAKESQS</sequence>
<comment type="similarity">
    <text evidence="1">Belongs to the GSP E family.</text>
</comment>
<dbReference type="PANTHER" id="PTHR30486:SF6">
    <property type="entry name" value="TYPE IV PILUS RETRACTATION ATPASE PILT"/>
    <property type="match status" value="1"/>
</dbReference>
<dbReference type="Gene3D" id="3.30.450.90">
    <property type="match status" value="1"/>
</dbReference>
<dbReference type="RefSeq" id="WP_179981453.1">
    <property type="nucleotide sequence ID" value="NZ_LT608333.1"/>
</dbReference>
<dbReference type="AlphaFoldDB" id="A0A212KX81"/>
<dbReference type="InterPro" id="IPR001482">
    <property type="entry name" value="T2SS/T4SS_dom"/>
</dbReference>
<dbReference type="PANTHER" id="PTHR30486">
    <property type="entry name" value="TWITCHING MOTILITY PROTEIN PILT"/>
    <property type="match status" value="1"/>
</dbReference>
<dbReference type="Gene3D" id="3.40.50.300">
    <property type="entry name" value="P-loop containing nucleotide triphosphate hydrolases"/>
    <property type="match status" value="1"/>
</dbReference>
<evidence type="ECO:0000313" key="3">
    <source>
        <dbReference type="EMBL" id="SCM69894.1"/>
    </source>
</evidence>
<dbReference type="Pfam" id="PF00437">
    <property type="entry name" value="T2SSE"/>
    <property type="match status" value="1"/>
</dbReference>
<gene>
    <name evidence="3" type="ORF">KL86DES1_10017</name>
</gene>
<organism evidence="3">
    <name type="scientific">uncultured Desulfovibrio sp</name>
    <dbReference type="NCBI Taxonomy" id="167968"/>
    <lineage>
        <taxon>Bacteria</taxon>
        <taxon>Pseudomonadati</taxon>
        <taxon>Thermodesulfobacteriota</taxon>
        <taxon>Desulfovibrionia</taxon>
        <taxon>Desulfovibrionales</taxon>
        <taxon>Desulfovibrionaceae</taxon>
        <taxon>Desulfovibrio</taxon>
        <taxon>environmental samples</taxon>
    </lineage>
</organism>
<feature type="domain" description="Bacterial type II secretion system protein E" evidence="2">
    <location>
        <begin position="144"/>
        <end position="302"/>
    </location>
</feature>
<evidence type="ECO:0000256" key="1">
    <source>
        <dbReference type="ARBA" id="ARBA00006611"/>
    </source>
</evidence>
<reference evidence="3" key="1">
    <citation type="submission" date="2016-08" db="EMBL/GenBank/DDBJ databases">
        <authorList>
            <person name="Seilhamer J.J."/>
        </authorList>
    </citation>
    <scope>NUCLEOTIDE SEQUENCE</scope>
    <source>
        <strain evidence="3">86-1</strain>
    </source>
</reference>
<proteinExistence type="inferred from homology"/>
<dbReference type="EMBL" id="FMJC01000001">
    <property type="protein sequence ID" value="SCM69894.1"/>
    <property type="molecule type" value="Genomic_DNA"/>
</dbReference>